<dbReference type="InterPro" id="IPR052574">
    <property type="entry name" value="CDIRP"/>
</dbReference>
<proteinExistence type="predicted"/>
<dbReference type="PANTHER" id="PTHR47566">
    <property type="match status" value="1"/>
</dbReference>
<name>F4KJV4_PORAD</name>
<organism evidence="4 5">
    <name type="scientific">Porphyromonas asaccharolytica (strain ATCC 25260 / DSM 20707 / BCRC 10618 / CCUG 7834 / JCM 6326 / LMG 13178 / VPI 4198 / B440)</name>
    <name type="common">Bacteroides asaccharolyticus</name>
    <dbReference type="NCBI Taxonomy" id="879243"/>
    <lineage>
        <taxon>Bacteria</taxon>
        <taxon>Pseudomonadati</taxon>
        <taxon>Bacteroidota</taxon>
        <taxon>Bacteroidia</taxon>
        <taxon>Bacteroidales</taxon>
        <taxon>Porphyromonadaceae</taxon>
        <taxon>Porphyromonas</taxon>
    </lineage>
</organism>
<keyword evidence="5" id="KW-1185">Reference proteome</keyword>
<feature type="signal peptide" evidence="3">
    <location>
        <begin position="1"/>
        <end position="21"/>
    </location>
</feature>
<dbReference type="RefSeq" id="WP_013760216.1">
    <property type="nucleotide sequence ID" value="NC_015501.1"/>
</dbReference>
<accession>F4KJV4</accession>
<sequence length="544" mass="60917">MRRTTIFLLSLLLLTMAGALAQDTPAITIHTTLPEGSIFTLGIHCRQPIAIDWGDGEQVDYESDNYGVDGIQGEVHGDGWIRVWCEAPEGILSLYIGSDQRSQQVDSLDLSQLQGLKFLYCQNNLLSRLDVTACFRLMELNVAANRLSELDLKNAPLLDMLVCQNNQLKELDLSPVQSLIALRCEYNEISALDLRHFKQLTVLHCEGNPLTQLDISQNGALQQLFAHDTQITTWDLTPHSDLRVLDLSNIPSVSITWGAKDELRQIFLNNNELTGLSLPLLPQLDRLEVQDNDLTSISLAGIPMLKDFRCSNNQLQQLDLTPVGQLDYLFAEGNQLSHLDLSPVKGIKELLLSYNKLSQLDLSHSPELYLLWLTDNPIQELDIRPVPKLFSLFLDGCMLSDSALEAILKALPDIHTIEASERTAWWKKWLLIKRNPLAQTPDAQQAVTKGWKVDLLDAWPGRDNGISNVLEATQTRIIRSGERLALYPSEYTPSDFSLYLYDLSGVLVATATQLSQLSEIRLGDATQHYLCITIIDGATQRVLL</sequence>
<dbReference type="Proteomes" id="UP000006545">
    <property type="component" value="Chromosome"/>
</dbReference>
<dbReference type="Gene3D" id="3.80.10.10">
    <property type="entry name" value="Ribonuclease Inhibitor"/>
    <property type="match status" value="2"/>
</dbReference>
<feature type="chain" id="PRO_5003316697" description="Leucine-rich repeat-containing protein" evidence="3">
    <location>
        <begin position="22"/>
        <end position="544"/>
    </location>
</feature>
<evidence type="ECO:0000313" key="5">
    <source>
        <dbReference type="Proteomes" id="UP000006545"/>
    </source>
</evidence>
<dbReference type="PANTHER" id="PTHR47566:SF1">
    <property type="entry name" value="PROTEIN NUD1"/>
    <property type="match status" value="1"/>
</dbReference>
<evidence type="ECO:0000256" key="3">
    <source>
        <dbReference type="SAM" id="SignalP"/>
    </source>
</evidence>
<evidence type="ECO:0000256" key="2">
    <source>
        <dbReference type="ARBA" id="ARBA00022737"/>
    </source>
</evidence>
<evidence type="ECO:0000313" key="4">
    <source>
        <dbReference type="EMBL" id="AEE12679.1"/>
    </source>
</evidence>
<evidence type="ECO:0000256" key="1">
    <source>
        <dbReference type="ARBA" id="ARBA00022614"/>
    </source>
</evidence>
<dbReference type="AlphaFoldDB" id="F4KJV4"/>
<evidence type="ECO:0008006" key="6">
    <source>
        <dbReference type="Google" id="ProtNLM"/>
    </source>
</evidence>
<dbReference type="KEGG" id="pah:Poras_0732"/>
<dbReference type="STRING" id="879243.Poras_0732"/>
<keyword evidence="2" id="KW-0677">Repeat</keyword>
<dbReference type="HOGENOM" id="CLU_500431_0_0_10"/>
<keyword evidence="3" id="KW-0732">Signal</keyword>
<keyword evidence="1" id="KW-0433">Leucine-rich repeat</keyword>
<dbReference type="eggNOG" id="COG4886">
    <property type="taxonomic scope" value="Bacteria"/>
</dbReference>
<dbReference type="EMBL" id="CP002689">
    <property type="protein sequence ID" value="AEE12679.1"/>
    <property type="molecule type" value="Genomic_DNA"/>
</dbReference>
<reference evidence="5" key="1">
    <citation type="submission" date="2011-04" db="EMBL/GenBank/DDBJ databases">
        <title>The complete genome of Porphyromonas asaccharolytica DSM 20707.</title>
        <authorList>
            <person name="Lucas S."/>
            <person name="Han J."/>
            <person name="Lapidus A."/>
            <person name="Bruce D."/>
            <person name="Goodwin L."/>
            <person name="Pitluck S."/>
            <person name="Peters L."/>
            <person name="Kyrpides N."/>
            <person name="Mavromatis K."/>
            <person name="Ivanova N."/>
            <person name="Ovchinnikova G."/>
            <person name="Pagani I."/>
            <person name="Lu M."/>
            <person name="Detter J.C."/>
            <person name="Tapia R."/>
            <person name="Han C."/>
            <person name="Land M."/>
            <person name="Hauser L."/>
            <person name="Markowitz V."/>
            <person name="Cheng J.-F."/>
            <person name="Hugenholtz P."/>
            <person name="Woyke T."/>
            <person name="Wu D."/>
            <person name="Gronow S."/>
            <person name="Wellnitz S."/>
            <person name="Brambilla E."/>
            <person name="Klenk H.-P."/>
            <person name="Eisen J.A."/>
        </authorList>
    </citation>
    <scope>NUCLEOTIDE SEQUENCE [LARGE SCALE GENOMIC DNA]</scope>
    <source>
        <strain evidence="5">ATCC 25260 / DSM 20707 / VPI 4198</strain>
    </source>
</reference>
<dbReference type="SUPFAM" id="SSF52058">
    <property type="entry name" value="L domain-like"/>
    <property type="match status" value="2"/>
</dbReference>
<protein>
    <recommendedName>
        <fullName evidence="6">Leucine-rich repeat-containing protein</fullName>
    </recommendedName>
</protein>
<gene>
    <name evidence="4" type="ordered locus">Poras_0732</name>
</gene>
<dbReference type="InterPro" id="IPR032675">
    <property type="entry name" value="LRR_dom_sf"/>
</dbReference>
<dbReference type="OrthoDB" id="1014919at2"/>
<dbReference type="GO" id="GO:0035591">
    <property type="term" value="F:signaling adaptor activity"/>
    <property type="evidence" value="ECO:0007669"/>
    <property type="project" value="TreeGrafter"/>
</dbReference>